<sequence length="259" mass="28964">MTFTGLRERLQTLDRLEREQLPFAAALALTRTAQEIQKGLRSEIETVFDRPTRATLNSLYLQPATKEKMEARVWIKDGRSTNAAGNLVGKEGQWGKGRAASTWLNPQVYGGGRGDKGFEKMLRRKGALGPGQYVVPGEKLGLDQYGNIGRGNLNKILSGAQLFTQEGYNANATDSVRSRRKGNRRYFLIRKGSRPIGVAERLGRGQGSRNNIRIVLAFVRRPTYSQRLDFFGVAEKIAKDQLPVQFELALARALGTRRR</sequence>
<dbReference type="EMBL" id="WKJZ01000001">
    <property type="protein sequence ID" value="MVW75383.1"/>
    <property type="molecule type" value="Genomic_DNA"/>
</dbReference>
<evidence type="ECO:0000313" key="2">
    <source>
        <dbReference type="Proteomes" id="UP000429555"/>
    </source>
</evidence>
<dbReference type="Proteomes" id="UP000429555">
    <property type="component" value="Unassembled WGS sequence"/>
</dbReference>
<reference evidence="1 2" key="1">
    <citation type="submission" date="2019-11" db="EMBL/GenBank/DDBJ databases">
        <title>Pseudomonas flavidum sp. nov., isolated from Baiyang Lake.</title>
        <authorList>
            <person name="Zhao Y."/>
        </authorList>
    </citation>
    <scope>NUCLEOTIDE SEQUENCE [LARGE SCALE GENOMIC DNA]</scope>
    <source>
        <strain evidence="2">R-22-3 w-18</strain>
    </source>
</reference>
<gene>
    <name evidence="1" type="ORF">GJV18_08645</name>
</gene>
<organism evidence="1 2">
    <name type="scientific">Pseudomonas xionganensis</name>
    <dbReference type="NCBI Taxonomy" id="2654845"/>
    <lineage>
        <taxon>Bacteria</taxon>
        <taxon>Pseudomonadati</taxon>
        <taxon>Pseudomonadota</taxon>
        <taxon>Gammaproteobacteria</taxon>
        <taxon>Pseudomonadales</taxon>
        <taxon>Pseudomonadaceae</taxon>
        <taxon>Pseudomonas</taxon>
    </lineage>
</organism>
<accession>A0A6I4L046</accession>
<proteinExistence type="predicted"/>
<comment type="caution">
    <text evidence="1">The sequence shown here is derived from an EMBL/GenBank/DDBJ whole genome shotgun (WGS) entry which is preliminary data.</text>
</comment>
<dbReference type="AlphaFoldDB" id="A0A6I4L046"/>
<protein>
    <submittedName>
        <fullName evidence="1">Uncharacterized protein</fullName>
    </submittedName>
</protein>
<evidence type="ECO:0000313" key="1">
    <source>
        <dbReference type="EMBL" id="MVW75383.1"/>
    </source>
</evidence>
<name>A0A6I4L046_9PSED</name>
<keyword evidence="2" id="KW-1185">Reference proteome</keyword>